<sequence length="82" mass="9821">METNHQQMKIIKEKICGSKRKIAHDEEHAEYLYRNGEVVGAILVEMEIKHWQAVILDEKENLKLLKKKLKELENEQKFNYNL</sequence>
<evidence type="ECO:0000313" key="3">
    <source>
        <dbReference type="Proteomes" id="UP000232063"/>
    </source>
</evidence>
<proteinExistence type="predicted"/>
<dbReference type="EMBL" id="CP024963">
    <property type="protein sequence ID" value="ATZ17251.1"/>
    <property type="molecule type" value="Genomic_DNA"/>
</dbReference>
<dbReference type="KEGG" id="elj:ELUMI_v1c05270"/>
<dbReference type="RefSeq" id="WP_025734677.1">
    <property type="nucleotide sequence ID" value="NZ_CP024963.1"/>
</dbReference>
<feature type="coiled-coil region" evidence="1">
    <location>
        <begin position="55"/>
        <end position="82"/>
    </location>
</feature>
<dbReference type="Proteomes" id="UP000232063">
    <property type="component" value="Chromosome"/>
</dbReference>
<evidence type="ECO:0000256" key="1">
    <source>
        <dbReference type="SAM" id="Coils"/>
    </source>
</evidence>
<gene>
    <name evidence="2" type="ORF">ELUMI_v1c05270</name>
</gene>
<accession>A0A2K8NWY2</accession>
<name>A0A2K8NWY2_9MOLU</name>
<keyword evidence="3" id="KW-1185">Reference proteome</keyword>
<keyword evidence="1" id="KW-0175">Coiled coil</keyword>
<dbReference type="AlphaFoldDB" id="A0A2K8NWY2"/>
<organism evidence="2 3">
    <name type="scientific">Williamsoniiplasma luminosum</name>
    <dbReference type="NCBI Taxonomy" id="214888"/>
    <lineage>
        <taxon>Bacteria</taxon>
        <taxon>Bacillati</taxon>
        <taxon>Mycoplasmatota</taxon>
        <taxon>Mollicutes</taxon>
        <taxon>Entomoplasmatales</taxon>
        <taxon>Williamsoniiplasma</taxon>
    </lineage>
</organism>
<evidence type="ECO:0000313" key="2">
    <source>
        <dbReference type="EMBL" id="ATZ17251.1"/>
    </source>
</evidence>
<reference evidence="2 3" key="1">
    <citation type="submission" date="2017-11" db="EMBL/GenBank/DDBJ databases">
        <title>Genome sequence of Entomoplasma luminosum PIMN-1 (ATCC 49195).</title>
        <authorList>
            <person name="Lo W.-S."/>
            <person name="Gasparich G.E."/>
            <person name="Kuo C.-H."/>
        </authorList>
    </citation>
    <scope>NUCLEOTIDE SEQUENCE [LARGE SCALE GENOMIC DNA]</scope>
    <source>
        <strain evidence="2 3">PIMN-1</strain>
    </source>
</reference>
<protein>
    <submittedName>
        <fullName evidence="2">Uncharacterized protein</fullName>
    </submittedName>
</protein>